<reference evidence="1 2" key="1">
    <citation type="journal article" date="2015" name="Genome Biol. Evol.">
        <title>Comparative Genomics of a Bacterivorous Green Alga Reveals Evolutionary Causalities and Consequences of Phago-Mixotrophic Mode of Nutrition.</title>
        <authorList>
            <person name="Burns J.A."/>
            <person name="Paasch A."/>
            <person name="Narechania A."/>
            <person name="Kim E."/>
        </authorList>
    </citation>
    <scope>NUCLEOTIDE SEQUENCE [LARGE SCALE GENOMIC DNA]</scope>
    <source>
        <strain evidence="1 2">PLY_AMNH</strain>
    </source>
</reference>
<proteinExistence type="predicted"/>
<evidence type="ECO:0000313" key="2">
    <source>
        <dbReference type="Proteomes" id="UP001190700"/>
    </source>
</evidence>
<dbReference type="Proteomes" id="UP001190700">
    <property type="component" value="Unassembled WGS sequence"/>
</dbReference>
<sequence>MQEERSVSRLKWLRSLAQARCPTCRVPFCLDDLLPFEDTEFVTESSTGSAAPHPAPREISRKPTLGRAVLEWIIPELRRG</sequence>
<protein>
    <submittedName>
        <fullName evidence="1">Uncharacterized protein</fullName>
    </submittedName>
</protein>
<gene>
    <name evidence="1" type="ORF">CYMTET_6896</name>
</gene>
<name>A0AAE0GWJ2_9CHLO</name>
<accession>A0AAE0GWJ2</accession>
<evidence type="ECO:0000313" key="1">
    <source>
        <dbReference type="EMBL" id="KAK3285510.1"/>
    </source>
</evidence>
<dbReference type="EMBL" id="LGRX02001790">
    <property type="protein sequence ID" value="KAK3285510.1"/>
    <property type="molecule type" value="Genomic_DNA"/>
</dbReference>
<comment type="caution">
    <text evidence="1">The sequence shown here is derived from an EMBL/GenBank/DDBJ whole genome shotgun (WGS) entry which is preliminary data.</text>
</comment>
<dbReference type="AlphaFoldDB" id="A0AAE0GWJ2"/>
<organism evidence="1 2">
    <name type="scientific">Cymbomonas tetramitiformis</name>
    <dbReference type="NCBI Taxonomy" id="36881"/>
    <lineage>
        <taxon>Eukaryota</taxon>
        <taxon>Viridiplantae</taxon>
        <taxon>Chlorophyta</taxon>
        <taxon>Pyramimonadophyceae</taxon>
        <taxon>Pyramimonadales</taxon>
        <taxon>Pyramimonadaceae</taxon>
        <taxon>Cymbomonas</taxon>
    </lineage>
</organism>
<keyword evidence="2" id="KW-1185">Reference proteome</keyword>